<name>A0A095TVB5_9GAMM</name>
<dbReference type="PATRIC" id="fig|1177154.3.peg.806"/>
<organism evidence="2 3">
    <name type="scientific">Alcanivorax nanhaiticus</name>
    <dbReference type="NCBI Taxonomy" id="1177154"/>
    <lineage>
        <taxon>Bacteria</taxon>
        <taxon>Pseudomonadati</taxon>
        <taxon>Pseudomonadota</taxon>
        <taxon>Gammaproteobacteria</taxon>
        <taxon>Oceanospirillales</taxon>
        <taxon>Alcanivoracaceae</taxon>
        <taxon>Alcanivorax</taxon>
    </lineage>
</organism>
<keyword evidence="1" id="KW-1133">Transmembrane helix</keyword>
<proteinExistence type="predicted"/>
<evidence type="ECO:0000313" key="2">
    <source>
        <dbReference type="EMBL" id="KGD66328.1"/>
    </source>
</evidence>
<comment type="caution">
    <text evidence="2">The sequence shown here is derived from an EMBL/GenBank/DDBJ whole genome shotgun (WGS) entry which is preliminary data.</text>
</comment>
<dbReference type="RefSeq" id="WP_035230583.1">
    <property type="nucleotide sequence ID" value="NZ_ARXV01000002.1"/>
</dbReference>
<dbReference type="eggNOG" id="ENOG5033C8W">
    <property type="taxonomic scope" value="Bacteria"/>
</dbReference>
<dbReference type="Proteomes" id="UP000029444">
    <property type="component" value="Unassembled WGS sequence"/>
</dbReference>
<evidence type="ECO:0000256" key="1">
    <source>
        <dbReference type="SAM" id="Phobius"/>
    </source>
</evidence>
<gene>
    <name evidence="2" type="ORF">Y5S_00800</name>
</gene>
<feature type="transmembrane region" description="Helical" evidence="1">
    <location>
        <begin position="26"/>
        <end position="45"/>
    </location>
</feature>
<sequence length="174" mass="18410">MKALMTLFWRLAIFRAGPEDTPYSPAILALVMMIWTGLQLVVGLAQSNLPAALLLGSQWLALTILLMGTLVLLSFKGLAGRWLQTATALVGVDVVLSIVNLPLLGVGVLLGGATGGLEVFYLLLISWQLAAQAFIFHRALNVGPFLGLAISMMLLVVSYGTVVTVLPEVIVPAG</sequence>
<keyword evidence="1" id="KW-0812">Transmembrane</keyword>
<keyword evidence="1" id="KW-0472">Membrane</keyword>
<dbReference type="OrthoDB" id="6717649at2"/>
<dbReference type="EMBL" id="ARXV01000002">
    <property type="protein sequence ID" value="KGD66328.1"/>
    <property type="molecule type" value="Genomic_DNA"/>
</dbReference>
<evidence type="ECO:0008006" key="4">
    <source>
        <dbReference type="Google" id="ProtNLM"/>
    </source>
</evidence>
<protein>
    <recommendedName>
        <fullName evidence="4">Yip1 domain-containing protein</fullName>
    </recommendedName>
</protein>
<keyword evidence="3" id="KW-1185">Reference proteome</keyword>
<dbReference type="AlphaFoldDB" id="A0A095TVB5"/>
<dbReference type="STRING" id="1177154.Y5S_00800"/>
<feature type="transmembrane region" description="Helical" evidence="1">
    <location>
        <begin position="119"/>
        <end position="139"/>
    </location>
</feature>
<evidence type="ECO:0000313" key="3">
    <source>
        <dbReference type="Proteomes" id="UP000029444"/>
    </source>
</evidence>
<accession>A0A095TVB5</accession>
<feature type="transmembrane region" description="Helical" evidence="1">
    <location>
        <begin position="145"/>
        <end position="166"/>
    </location>
</feature>
<feature type="transmembrane region" description="Helical" evidence="1">
    <location>
        <begin position="52"/>
        <end position="75"/>
    </location>
</feature>
<reference evidence="2 3" key="1">
    <citation type="submission" date="2012-09" db="EMBL/GenBank/DDBJ databases">
        <title>Genome Sequence of alkane-degrading Bacterium Alcanivorax sp. 19-m-6.</title>
        <authorList>
            <person name="Lai Q."/>
            <person name="Shao Z."/>
        </authorList>
    </citation>
    <scope>NUCLEOTIDE SEQUENCE [LARGE SCALE GENOMIC DNA]</scope>
    <source>
        <strain evidence="2 3">19-m-6</strain>
    </source>
</reference>
<feature type="transmembrane region" description="Helical" evidence="1">
    <location>
        <begin position="87"/>
        <end position="112"/>
    </location>
</feature>